<dbReference type="PANTHER" id="PTHR47089:SF1">
    <property type="entry name" value="GUANOSINE ABC TRANSPORTER PERMEASE PROTEIN NUPP"/>
    <property type="match status" value="1"/>
</dbReference>
<dbReference type="Proteomes" id="UP000182811">
    <property type="component" value="Unassembled WGS sequence"/>
</dbReference>
<dbReference type="PANTHER" id="PTHR47089">
    <property type="entry name" value="ABC TRANSPORTER, PERMEASE PROTEIN"/>
    <property type="match status" value="1"/>
</dbReference>
<keyword evidence="3 6" id="KW-0812">Transmembrane</keyword>
<keyword evidence="2" id="KW-1003">Cell membrane</keyword>
<comment type="subcellular location">
    <subcellularLocation>
        <location evidence="1">Cell membrane</location>
        <topology evidence="1">Multi-pass membrane protein</topology>
    </subcellularLocation>
</comment>
<dbReference type="EMBL" id="MDDC01000012">
    <property type="protein sequence ID" value="OIQ58689.1"/>
    <property type="molecule type" value="Genomic_DNA"/>
</dbReference>
<dbReference type="InterPro" id="IPR001851">
    <property type="entry name" value="ABC_transp_permease"/>
</dbReference>
<accession>A0A1J5NI17</accession>
<evidence type="ECO:0000313" key="7">
    <source>
        <dbReference type="EMBL" id="OIQ58689.1"/>
    </source>
</evidence>
<feature type="transmembrane region" description="Helical" evidence="6">
    <location>
        <begin position="297"/>
        <end position="315"/>
    </location>
</feature>
<feature type="transmembrane region" description="Helical" evidence="6">
    <location>
        <begin position="244"/>
        <end position="266"/>
    </location>
</feature>
<evidence type="ECO:0000256" key="5">
    <source>
        <dbReference type="ARBA" id="ARBA00023136"/>
    </source>
</evidence>
<feature type="transmembrane region" description="Helical" evidence="6">
    <location>
        <begin position="54"/>
        <end position="77"/>
    </location>
</feature>
<feature type="transmembrane region" description="Helical" evidence="6">
    <location>
        <begin position="9"/>
        <end position="34"/>
    </location>
</feature>
<proteinExistence type="predicted"/>
<keyword evidence="4 6" id="KW-1133">Transmembrane helix</keyword>
<reference evidence="7 8" key="1">
    <citation type="submission" date="2016-08" db="EMBL/GenBank/DDBJ databases">
        <title>Genome-based comparison of Moorella thermoacetic strains.</title>
        <authorList>
            <person name="Poehlein A."/>
            <person name="Bengelsdorf F.R."/>
            <person name="Esser C."/>
            <person name="Duerre P."/>
            <person name="Daniel R."/>
        </authorList>
    </citation>
    <scope>NUCLEOTIDE SEQUENCE [LARGE SCALE GENOMIC DNA]</scope>
    <source>
        <strain evidence="7 8">DSM 21394</strain>
    </source>
</reference>
<evidence type="ECO:0000256" key="2">
    <source>
        <dbReference type="ARBA" id="ARBA00022475"/>
    </source>
</evidence>
<gene>
    <name evidence="7" type="ORF">MOTE_16810</name>
</gene>
<feature type="transmembrane region" description="Helical" evidence="6">
    <location>
        <begin position="143"/>
        <end position="161"/>
    </location>
</feature>
<feature type="transmembrane region" description="Helical" evidence="6">
    <location>
        <begin position="113"/>
        <end position="134"/>
    </location>
</feature>
<protein>
    <submittedName>
        <fullName evidence="7">Beta-methylgalactoside transporter inner membrane component</fullName>
    </submittedName>
</protein>
<evidence type="ECO:0000256" key="4">
    <source>
        <dbReference type="ARBA" id="ARBA00022989"/>
    </source>
</evidence>
<evidence type="ECO:0000256" key="1">
    <source>
        <dbReference type="ARBA" id="ARBA00004651"/>
    </source>
</evidence>
<dbReference type="AlphaFoldDB" id="A0A1J5NI17"/>
<dbReference type="GO" id="GO:0022857">
    <property type="term" value="F:transmembrane transporter activity"/>
    <property type="evidence" value="ECO:0007669"/>
    <property type="project" value="InterPro"/>
</dbReference>
<sequence>MNNQTAKSWLVQTLILLGALAGALMVGAVLLIIAGSDPIKAYSVMFAGPTGSEFGITETLVRATPLLLVSLGIVISFRSGILNIGGEGQILVGAVTAAAVALALPGWPEVILLPLVLLAGCVAGGIWGGIAGWLKARLAVNEILSTVMLNQIALQLYLYLIRGPLIDPQEVVYGTGVPQTGLVPRQVWLARLVPGMRLHAGFILALVLAVLVYIFLWRTTIGYRMRAVGAGPEAARYGGIRVEFYLILAIALAGALAGLAGAVEVLGVHHRAMESLSAGYGFSGIVAALFGRLHPLGTIPAAILIGALILGADMMQRAVHVPAAIVMAIQGLVILFVVSSDLLLRKPELLRRIFPRYISPRSEKTKEAGTGI</sequence>
<name>A0A1J5NI17_NEOTH</name>
<dbReference type="Pfam" id="PF02653">
    <property type="entry name" value="BPD_transp_2"/>
    <property type="match status" value="1"/>
</dbReference>
<dbReference type="GO" id="GO:0005886">
    <property type="term" value="C:plasma membrane"/>
    <property type="evidence" value="ECO:0007669"/>
    <property type="project" value="UniProtKB-SubCell"/>
</dbReference>
<evidence type="ECO:0000256" key="3">
    <source>
        <dbReference type="ARBA" id="ARBA00022692"/>
    </source>
</evidence>
<keyword evidence="5 6" id="KW-0472">Membrane</keyword>
<feature type="transmembrane region" description="Helical" evidence="6">
    <location>
        <begin position="321"/>
        <end position="344"/>
    </location>
</feature>
<evidence type="ECO:0000256" key="6">
    <source>
        <dbReference type="SAM" id="Phobius"/>
    </source>
</evidence>
<feature type="transmembrane region" description="Helical" evidence="6">
    <location>
        <begin position="198"/>
        <end position="216"/>
    </location>
</feature>
<organism evidence="7 8">
    <name type="scientific">Neomoorella thermoacetica</name>
    <name type="common">Clostridium thermoaceticum</name>
    <dbReference type="NCBI Taxonomy" id="1525"/>
    <lineage>
        <taxon>Bacteria</taxon>
        <taxon>Bacillati</taxon>
        <taxon>Bacillota</taxon>
        <taxon>Clostridia</taxon>
        <taxon>Neomoorellales</taxon>
        <taxon>Neomoorellaceae</taxon>
        <taxon>Neomoorella</taxon>
    </lineage>
</organism>
<comment type="caution">
    <text evidence="7">The sequence shown here is derived from an EMBL/GenBank/DDBJ whole genome shotgun (WGS) entry which is preliminary data.</text>
</comment>
<feature type="transmembrane region" description="Helical" evidence="6">
    <location>
        <begin position="89"/>
        <end position="107"/>
    </location>
</feature>
<dbReference type="CDD" id="cd06580">
    <property type="entry name" value="TM_PBP1_transp_TpRbsC_like"/>
    <property type="match status" value="1"/>
</dbReference>
<evidence type="ECO:0000313" key="8">
    <source>
        <dbReference type="Proteomes" id="UP000182811"/>
    </source>
</evidence>